<dbReference type="GO" id="GO:0003677">
    <property type="term" value="F:DNA binding"/>
    <property type="evidence" value="ECO:0007669"/>
    <property type="project" value="UniProtKB-KW"/>
</dbReference>
<evidence type="ECO:0000313" key="6">
    <source>
        <dbReference type="Proteomes" id="UP000582090"/>
    </source>
</evidence>
<name>A0A7W6GBN4_9HYPH</name>
<dbReference type="CDD" id="cd06170">
    <property type="entry name" value="LuxR_C_like"/>
    <property type="match status" value="1"/>
</dbReference>
<dbReference type="Proteomes" id="UP000582090">
    <property type="component" value="Unassembled WGS sequence"/>
</dbReference>
<keyword evidence="1" id="KW-0805">Transcription regulation</keyword>
<dbReference type="Pfam" id="PF03472">
    <property type="entry name" value="Autoind_bind"/>
    <property type="match status" value="1"/>
</dbReference>
<reference evidence="5 6" key="1">
    <citation type="submission" date="2020-08" db="EMBL/GenBank/DDBJ databases">
        <title>Genomic Encyclopedia of Type Strains, Phase IV (KMG-IV): sequencing the most valuable type-strain genomes for metagenomic binning, comparative biology and taxonomic classification.</title>
        <authorList>
            <person name="Goeker M."/>
        </authorList>
    </citation>
    <scope>NUCLEOTIDE SEQUENCE [LARGE SCALE GENOMIC DNA]</scope>
    <source>
        <strain evidence="5 6">DSM 26575</strain>
    </source>
</reference>
<evidence type="ECO:0000259" key="4">
    <source>
        <dbReference type="PROSITE" id="PS50043"/>
    </source>
</evidence>
<accession>A0A7W6GBN4</accession>
<dbReference type="InterPro" id="IPR036693">
    <property type="entry name" value="TF_LuxR_autoind-bd_dom_sf"/>
</dbReference>
<dbReference type="InterPro" id="IPR000792">
    <property type="entry name" value="Tscrpt_reg_LuxR_C"/>
</dbReference>
<dbReference type="PANTHER" id="PTHR44688">
    <property type="entry name" value="DNA-BINDING TRANSCRIPTIONAL ACTIVATOR DEVR_DOSR"/>
    <property type="match status" value="1"/>
</dbReference>
<evidence type="ECO:0000313" key="5">
    <source>
        <dbReference type="EMBL" id="MBB3964989.1"/>
    </source>
</evidence>
<protein>
    <submittedName>
        <fullName evidence="5">DNA-binding CsgD family transcriptional regulator</fullName>
    </submittedName>
</protein>
<dbReference type="InterPro" id="IPR036388">
    <property type="entry name" value="WH-like_DNA-bd_sf"/>
</dbReference>
<dbReference type="PRINTS" id="PR00038">
    <property type="entry name" value="HTHLUXR"/>
</dbReference>
<dbReference type="SUPFAM" id="SSF46894">
    <property type="entry name" value="C-terminal effector domain of the bipartite response regulators"/>
    <property type="match status" value="1"/>
</dbReference>
<organism evidence="5 6">
    <name type="scientific">Rhizobium metallidurans</name>
    <dbReference type="NCBI Taxonomy" id="1265931"/>
    <lineage>
        <taxon>Bacteria</taxon>
        <taxon>Pseudomonadati</taxon>
        <taxon>Pseudomonadota</taxon>
        <taxon>Alphaproteobacteria</taxon>
        <taxon>Hyphomicrobiales</taxon>
        <taxon>Rhizobiaceae</taxon>
        <taxon>Rhizobium/Agrobacterium group</taxon>
        <taxon>Rhizobium</taxon>
    </lineage>
</organism>
<dbReference type="Pfam" id="PF00196">
    <property type="entry name" value="GerE"/>
    <property type="match status" value="1"/>
</dbReference>
<evidence type="ECO:0000256" key="2">
    <source>
        <dbReference type="ARBA" id="ARBA00023125"/>
    </source>
</evidence>
<dbReference type="RefSeq" id="WP_183900588.1">
    <property type="nucleotide sequence ID" value="NZ_JACIDW010000007.1"/>
</dbReference>
<dbReference type="EMBL" id="JACIDW010000007">
    <property type="protein sequence ID" value="MBB3964989.1"/>
    <property type="molecule type" value="Genomic_DNA"/>
</dbReference>
<evidence type="ECO:0000256" key="3">
    <source>
        <dbReference type="ARBA" id="ARBA00023163"/>
    </source>
</evidence>
<sequence length="245" mass="27337">MRNEERAVQDGAADIAFLSSEKSSLSTTDPEQRLARLAKAAGFSHYLFAGFPHGDNGGFAGNHIFSNWPESLVAAYDEDDLFHNSALVCELRKSSLPVSFDVSAFESSAANPKNQRITGLFRELGFRRTFAFVLHDADRQPYIFAFSGARADLSRQEAMAHVFSAMEFLDLYARLQVTEQPLESLSSREIECLRWSAAGKSSDEIAIILELSPHTVVGYLKSAMRKLDSVNRMQAVARAFRYRLL</sequence>
<proteinExistence type="predicted"/>
<dbReference type="InterPro" id="IPR016032">
    <property type="entry name" value="Sig_transdc_resp-reg_C-effctor"/>
</dbReference>
<dbReference type="InterPro" id="IPR005143">
    <property type="entry name" value="TF_LuxR_autoind-bd_dom"/>
</dbReference>
<dbReference type="PROSITE" id="PS00622">
    <property type="entry name" value="HTH_LUXR_1"/>
    <property type="match status" value="1"/>
</dbReference>
<dbReference type="GO" id="GO:0006355">
    <property type="term" value="P:regulation of DNA-templated transcription"/>
    <property type="evidence" value="ECO:0007669"/>
    <property type="project" value="InterPro"/>
</dbReference>
<gene>
    <name evidence="5" type="ORF">GGQ67_002656</name>
</gene>
<dbReference type="PROSITE" id="PS50043">
    <property type="entry name" value="HTH_LUXR_2"/>
    <property type="match status" value="1"/>
</dbReference>
<feature type="domain" description="HTH luxR-type" evidence="4">
    <location>
        <begin position="178"/>
        <end position="243"/>
    </location>
</feature>
<evidence type="ECO:0000256" key="1">
    <source>
        <dbReference type="ARBA" id="ARBA00023015"/>
    </source>
</evidence>
<dbReference type="AlphaFoldDB" id="A0A7W6GBN4"/>
<keyword evidence="3" id="KW-0804">Transcription</keyword>
<dbReference type="Gene3D" id="1.10.10.10">
    <property type="entry name" value="Winged helix-like DNA-binding domain superfamily/Winged helix DNA-binding domain"/>
    <property type="match status" value="1"/>
</dbReference>
<dbReference type="SUPFAM" id="SSF75516">
    <property type="entry name" value="Pheromone-binding domain of LuxR-like quorum-sensing transcription factors"/>
    <property type="match status" value="1"/>
</dbReference>
<comment type="caution">
    <text evidence="5">The sequence shown here is derived from an EMBL/GenBank/DDBJ whole genome shotgun (WGS) entry which is preliminary data.</text>
</comment>
<keyword evidence="6" id="KW-1185">Reference proteome</keyword>
<dbReference type="SMART" id="SM00421">
    <property type="entry name" value="HTH_LUXR"/>
    <property type="match status" value="1"/>
</dbReference>
<keyword evidence="2 5" id="KW-0238">DNA-binding</keyword>
<dbReference type="Gene3D" id="3.30.450.80">
    <property type="entry name" value="Transcription factor LuxR-like, autoinducer-binding domain"/>
    <property type="match status" value="1"/>
</dbReference>
<dbReference type="PANTHER" id="PTHR44688:SF16">
    <property type="entry name" value="DNA-BINDING TRANSCRIPTIONAL ACTIVATOR DEVR_DOSR"/>
    <property type="match status" value="1"/>
</dbReference>